<feature type="domain" description="SSD" evidence="8">
    <location>
        <begin position="282"/>
        <end position="429"/>
    </location>
</feature>
<protein>
    <submittedName>
        <fullName evidence="9">MMPL family transporter</fullName>
    </submittedName>
</protein>
<feature type="transmembrane region" description="Helical" evidence="7">
    <location>
        <begin position="277"/>
        <end position="295"/>
    </location>
</feature>
<keyword evidence="4 7" id="KW-0812">Transmembrane</keyword>
<evidence type="ECO:0000259" key="8">
    <source>
        <dbReference type="PROSITE" id="PS50156"/>
    </source>
</evidence>
<evidence type="ECO:0000256" key="4">
    <source>
        <dbReference type="ARBA" id="ARBA00022692"/>
    </source>
</evidence>
<evidence type="ECO:0000313" key="10">
    <source>
        <dbReference type="Proteomes" id="UP000822993"/>
    </source>
</evidence>
<dbReference type="SUPFAM" id="SSF82866">
    <property type="entry name" value="Multidrug efflux transporter AcrB transmembrane domain"/>
    <property type="match status" value="2"/>
</dbReference>
<dbReference type="InterPro" id="IPR004869">
    <property type="entry name" value="MMPL_dom"/>
</dbReference>
<feature type="transmembrane region" description="Helical" evidence="7">
    <location>
        <begin position="763"/>
        <end position="788"/>
    </location>
</feature>
<comment type="caution">
    <text evidence="9">The sequence shown here is derived from an EMBL/GenBank/DDBJ whole genome shotgun (WGS) entry which is preliminary data.</text>
</comment>
<feature type="transmembrane region" description="Helical" evidence="7">
    <location>
        <begin position="67"/>
        <end position="87"/>
    </location>
</feature>
<accession>A0A9D5YZG8</accession>
<dbReference type="InterPro" id="IPR050545">
    <property type="entry name" value="Mycobact_MmpL"/>
</dbReference>
<feature type="transmembrane region" description="Helical" evidence="7">
    <location>
        <begin position="301"/>
        <end position="321"/>
    </location>
</feature>
<dbReference type="PANTHER" id="PTHR33406">
    <property type="entry name" value="MEMBRANE PROTEIN MJ1562-RELATED"/>
    <property type="match status" value="1"/>
</dbReference>
<comment type="subcellular location">
    <subcellularLocation>
        <location evidence="1">Cell membrane</location>
        <topology evidence="1">Multi-pass membrane protein</topology>
    </subcellularLocation>
</comment>
<name>A0A9D5YZG8_9CELL</name>
<dbReference type="PROSITE" id="PS50156">
    <property type="entry name" value="SSD"/>
    <property type="match status" value="1"/>
</dbReference>
<dbReference type="EMBL" id="JACSPN010000014">
    <property type="protein sequence ID" value="MBE7700942.1"/>
    <property type="molecule type" value="Genomic_DNA"/>
</dbReference>
<feature type="transmembrane region" description="Helical" evidence="7">
    <location>
        <begin position="687"/>
        <end position="708"/>
    </location>
</feature>
<evidence type="ECO:0000256" key="2">
    <source>
        <dbReference type="ARBA" id="ARBA00010157"/>
    </source>
</evidence>
<dbReference type="Pfam" id="PF03176">
    <property type="entry name" value="MMPL"/>
    <property type="match status" value="3"/>
</dbReference>
<feature type="transmembrane region" description="Helical" evidence="7">
    <location>
        <begin position="251"/>
        <end position="270"/>
    </location>
</feature>
<dbReference type="PANTHER" id="PTHR33406:SF11">
    <property type="entry name" value="MEMBRANE PROTEIN SCO6666-RELATED"/>
    <property type="match status" value="1"/>
</dbReference>
<keyword evidence="10" id="KW-1185">Reference proteome</keyword>
<feature type="transmembrane region" description="Helical" evidence="7">
    <location>
        <begin position="735"/>
        <end position="757"/>
    </location>
</feature>
<evidence type="ECO:0000256" key="6">
    <source>
        <dbReference type="ARBA" id="ARBA00023136"/>
    </source>
</evidence>
<organism evidence="9 10">
    <name type="scientific">Oerskovia douganii</name>
    <dbReference type="NCBI Taxonomy" id="2762210"/>
    <lineage>
        <taxon>Bacteria</taxon>
        <taxon>Bacillati</taxon>
        <taxon>Actinomycetota</taxon>
        <taxon>Actinomycetes</taxon>
        <taxon>Micrococcales</taxon>
        <taxon>Cellulomonadaceae</taxon>
        <taxon>Oerskovia</taxon>
    </lineage>
</organism>
<dbReference type="AlphaFoldDB" id="A0A9D5YZG8"/>
<evidence type="ECO:0000256" key="3">
    <source>
        <dbReference type="ARBA" id="ARBA00022475"/>
    </source>
</evidence>
<dbReference type="Gene3D" id="1.20.1640.10">
    <property type="entry name" value="Multidrug efflux transporter AcrB transmembrane domain"/>
    <property type="match status" value="2"/>
</dbReference>
<keyword evidence="5 7" id="KW-1133">Transmembrane helix</keyword>
<feature type="transmembrane region" description="Helical" evidence="7">
    <location>
        <begin position="649"/>
        <end position="667"/>
    </location>
</feature>
<dbReference type="Proteomes" id="UP000822993">
    <property type="component" value="Unassembled WGS sequence"/>
</dbReference>
<evidence type="ECO:0000256" key="5">
    <source>
        <dbReference type="ARBA" id="ARBA00022989"/>
    </source>
</evidence>
<keyword evidence="3" id="KW-1003">Cell membrane</keyword>
<sequence length="810" mass="84698">MLRAYAPPPTGLDTAPSARRARTCRRAPWERLAHTVHTPAGARTRCHADGVFESLGRAVAHRPRLTVALWVVLTSLGFALAVVGLHGESLFDRLTTGEPSVPGSQSERGTQILTEQDETGETVSLLVSGVDPADPAVAEAMAPVHQDLAAIAGVETVVDPFVVPGGVGTEAGQSLVAADGDGFVLSVTLDPALDDEARAAAATDVVEHLEAVPAGLAEVAPDATGLVSSNDLIVEAITSQVEKDLTTGEMIALPIALLVMVLVFGGFLAAAMPMAGAVASIGAGLGVLLGLSYVLTIDASVVNVVTLLGLGLSIDYGLLIVSRFREELHALDDARTGSADPAVTAGPATTARATRRPRRRDADVTAAVVRTMATAGRTVAFSALTVAISIAGLMVFEPDILRAIGAAGLAVILIAVATAMTLVPALLALAGHRLVRPGVLSKVPGLRAVLARTADVQSDEGFFSRLTGRVQRHPVWVMVATVAVLVVLALPVLGLQMRNSGIELLPESSPQREFVDELAAQFPASASPDLRVVTDSTTEDAQAWADEIAGLEHVERVDPAVAVGTDHAVVGVHLDVDDAGGPEAVALVDELRAQDPGFAFYVTGQAAGQVDFRAALADRVWWAVAIVVVATFVLLFLMTGSVLIPVKALLTNALSLAASLGVLVWVFQDGHLEGVLDFSSAGGIETYVVALVIAFAFGLAMDYEVFLLSRIKELHDAGLSNDEAVRLGLQRSGRIITSAAAIIIVVFAGFVFGELLVIKEVGFALAVAVFIDATIVRILLVPATMTLLGRANWWAPKHLRWLYERFSITH</sequence>
<gene>
    <name evidence="9" type="ORF">H9623_11600</name>
</gene>
<feature type="transmembrane region" description="Helical" evidence="7">
    <location>
        <begin position="402"/>
        <end position="429"/>
    </location>
</feature>
<feature type="transmembrane region" description="Helical" evidence="7">
    <location>
        <begin position="475"/>
        <end position="495"/>
    </location>
</feature>
<dbReference type="GO" id="GO:0005886">
    <property type="term" value="C:plasma membrane"/>
    <property type="evidence" value="ECO:0007669"/>
    <property type="project" value="UniProtKB-SubCell"/>
</dbReference>
<evidence type="ECO:0000256" key="1">
    <source>
        <dbReference type="ARBA" id="ARBA00004651"/>
    </source>
</evidence>
<evidence type="ECO:0000313" key="9">
    <source>
        <dbReference type="EMBL" id="MBE7700942.1"/>
    </source>
</evidence>
<feature type="transmembrane region" description="Helical" evidence="7">
    <location>
        <begin position="620"/>
        <end position="637"/>
    </location>
</feature>
<dbReference type="InterPro" id="IPR000731">
    <property type="entry name" value="SSD"/>
</dbReference>
<keyword evidence="6 7" id="KW-0472">Membrane</keyword>
<reference evidence="9 10" key="1">
    <citation type="submission" date="2020-08" db="EMBL/GenBank/DDBJ databases">
        <title>A Genomic Blueprint of the Chicken Gut Microbiome.</title>
        <authorList>
            <person name="Gilroy R."/>
            <person name="Ravi A."/>
            <person name="Getino M."/>
            <person name="Pursley I."/>
            <person name="Horton D.L."/>
            <person name="Alikhan N.-F."/>
            <person name="Baker D."/>
            <person name="Gharbi K."/>
            <person name="Hall N."/>
            <person name="Watson M."/>
            <person name="Adriaenssens E.M."/>
            <person name="Foster-Nyarko E."/>
            <person name="Jarju S."/>
            <person name="Secka A."/>
            <person name="Antonio M."/>
            <person name="Oren A."/>
            <person name="Chaudhuri R."/>
            <person name="La Ragione R.M."/>
            <person name="Hildebrand F."/>
            <person name="Pallen M.J."/>
        </authorList>
    </citation>
    <scope>NUCLEOTIDE SEQUENCE [LARGE SCALE GENOMIC DNA]</scope>
    <source>
        <strain evidence="9 10">Sa1BUA8</strain>
    </source>
</reference>
<comment type="similarity">
    <text evidence="2">Belongs to the resistance-nodulation-cell division (RND) (TC 2.A.6) family. MmpL subfamily.</text>
</comment>
<feature type="transmembrane region" description="Helical" evidence="7">
    <location>
        <begin position="379"/>
        <end position="396"/>
    </location>
</feature>
<proteinExistence type="inferred from homology"/>
<evidence type="ECO:0000256" key="7">
    <source>
        <dbReference type="SAM" id="Phobius"/>
    </source>
</evidence>